<organism evidence="1">
    <name type="scientific">marine metagenome</name>
    <dbReference type="NCBI Taxonomy" id="408172"/>
    <lineage>
        <taxon>unclassified sequences</taxon>
        <taxon>metagenomes</taxon>
        <taxon>ecological metagenomes</taxon>
    </lineage>
</organism>
<name>A0A382D9G7_9ZZZZ</name>
<dbReference type="InterPro" id="IPR043129">
    <property type="entry name" value="ATPase_NBD"/>
</dbReference>
<dbReference type="Gene3D" id="3.30.420.40">
    <property type="match status" value="2"/>
</dbReference>
<protein>
    <recommendedName>
        <fullName evidence="2">Glucokinase</fullName>
    </recommendedName>
</protein>
<dbReference type="SUPFAM" id="SSF53067">
    <property type="entry name" value="Actin-like ATPase domain"/>
    <property type="match status" value="1"/>
</dbReference>
<proteinExistence type="predicted"/>
<dbReference type="PANTHER" id="PTHR18964">
    <property type="entry name" value="ROK (REPRESSOR, ORF, KINASE) FAMILY"/>
    <property type="match status" value="1"/>
</dbReference>
<gene>
    <name evidence="1" type="ORF">METZ01_LOCUS187990</name>
</gene>
<dbReference type="PANTHER" id="PTHR18964:SF149">
    <property type="entry name" value="BIFUNCTIONAL UDP-N-ACETYLGLUCOSAMINE 2-EPIMERASE_N-ACETYLMANNOSAMINE KINASE"/>
    <property type="match status" value="1"/>
</dbReference>
<dbReference type="InterPro" id="IPR000600">
    <property type="entry name" value="ROK"/>
</dbReference>
<dbReference type="EMBL" id="UINC01038307">
    <property type="protein sequence ID" value="SVB35136.1"/>
    <property type="molecule type" value="Genomic_DNA"/>
</dbReference>
<evidence type="ECO:0000313" key="1">
    <source>
        <dbReference type="EMBL" id="SVB35136.1"/>
    </source>
</evidence>
<dbReference type="Pfam" id="PF00480">
    <property type="entry name" value="ROK"/>
    <property type="match status" value="1"/>
</dbReference>
<dbReference type="InterPro" id="IPR049874">
    <property type="entry name" value="ROK_cs"/>
</dbReference>
<dbReference type="PROSITE" id="PS01125">
    <property type="entry name" value="ROK"/>
    <property type="match status" value="1"/>
</dbReference>
<dbReference type="AlphaFoldDB" id="A0A382D9G7"/>
<accession>A0A382D9G7</accession>
<evidence type="ECO:0008006" key="2">
    <source>
        <dbReference type="Google" id="ProtNLM"/>
    </source>
</evidence>
<reference evidence="1" key="1">
    <citation type="submission" date="2018-05" db="EMBL/GenBank/DDBJ databases">
        <authorList>
            <person name="Lanie J.A."/>
            <person name="Ng W.-L."/>
            <person name="Kazmierczak K.M."/>
            <person name="Andrzejewski T.M."/>
            <person name="Davidsen T.M."/>
            <person name="Wayne K.J."/>
            <person name="Tettelin H."/>
            <person name="Glass J.I."/>
            <person name="Rusch D."/>
            <person name="Podicherti R."/>
            <person name="Tsui H.-C.T."/>
            <person name="Winkler M.E."/>
        </authorList>
    </citation>
    <scope>NUCLEOTIDE SEQUENCE</scope>
</reference>
<sequence length="320" mass="33416">MEEHYIGVDLGGTKILAGIFDSEHRCLASDKTKTRSEEGYDAVCARIVRAVRSAAESAGIDPSKARGAGIGAPGSISSDESHVLFAPNLDWRDAPLKADLEAELGCPVWLGNDCNVAATGIHRLELEAKPNDMVSLFLGTGIGAGIITNGVFLTGATRAAGEVGHMVLDPDGPVCGCGTRGCFEALASRTAIFNKVKAAVNDGGELTQLMDADDDSVTRIRSGKLRRAIEAGDKLAVQVLDETCFYTGLAIANLCNLLNPEVVALGGGLVEQLHPVMLPKIRDAALERIMPGARRVRIIATALGDDAGITGAAILAHDHA</sequence>